<organism evidence="1">
    <name type="scientific">Sinorhizobium medicae</name>
    <dbReference type="NCBI Taxonomy" id="110321"/>
    <lineage>
        <taxon>Bacteria</taxon>
        <taxon>Pseudomonadati</taxon>
        <taxon>Pseudomonadota</taxon>
        <taxon>Alphaproteobacteria</taxon>
        <taxon>Hyphomicrobiales</taxon>
        <taxon>Rhizobiaceae</taxon>
        <taxon>Sinorhizobium/Ensifer group</taxon>
        <taxon>Sinorhizobium</taxon>
    </lineage>
</organism>
<dbReference type="EMBL" id="WISB01000120">
    <property type="protein sequence ID" value="MQW71169.1"/>
    <property type="molecule type" value="Genomic_DNA"/>
</dbReference>
<dbReference type="AlphaFoldDB" id="A0A6G1WN64"/>
<reference evidence="1" key="1">
    <citation type="journal article" date="2013" name="Genome Biol.">
        <title>Comparative genomics of the core and accessory genomes of 48 Sinorhizobium strains comprising five genospecies.</title>
        <authorList>
            <person name="Sugawara M."/>
            <person name="Epstein B."/>
            <person name="Badgley B.D."/>
            <person name="Unno T."/>
            <person name="Xu L."/>
            <person name="Reese J."/>
            <person name="Gyaneshwar P."/>
            <person name="Denny R."/>
            <person name="Mudge J."/>
            <person name="Bharti A.K."/>
            <person name="Farmer A.D."/>
            <person name="May G.D."/>
            <person name="Woodward J.E."/>
            <person name="Medigue C."/>
            <person name="Vallenet D."/>
            <person name="Lajus A."/>
            <person name="Rouy Z."/>
            <person name="Martinez-Vaz B."/>
            <person name="Tiffin P."/>
            <person name="Young N.D."/>
            <person name="Sadowsky M.J."/>
        </authorList>
    </citation>
    <scope>NUCLEOTIDE SEQUENCE</scope>
    <source>
        <strain evidence="1">M1</strain>
    </source>
</reference>
<accession>A0A6G1WN64</accession>
<gene>
    <name evidence="1" type="ORF">GHJ91_19005</name>
</gene>
<comment type="caution">
    <text evidence="1">The sequence shown here is derived from an EMBL/GenBank/DDBJ whole genome shotgun (WGS) entry which is preliminary data.</text>
</comment>
<name>A0A6G1WN64_9HYPH</name>
<evidence type="ECO:0000313" key="1">
    <source>
        <dbReference type="EMBL" id="MQW71169.1"/>
    </source>
</evidence>
<protein>
    <submittedName>
        <fullName evidence="1">Uncharacterized protein</fullName>
    </submittedName>
</protein>
<sequence length="70" mass="7930">MPVTRTSLPSRPCSAACSARRPASIYATSGPDRPSSRHWRRGLLHVSFNQIRLEDKNMQQIKVLQRPLCV</sequence>
<proteinExistence type="predicted"/>